<dbReference type="InterPro" id="IPR036390">
    <property type="entry name" value="WH_DNA-bd_sf"/>
</dbReference>
<dbReference type="SUPFAM" id="SSF52540">
    <property type="entry name" value="P-loop containing nucleoside triphosphate hydrolases"/>
    <property type="match status" value="1"/>
</dbReference>
<evidence type="ECO:0000256" key="4">
    <source>
        <dbReference type="ARBA" id="ARBA00022829"/>
    </source>
</evidence>
<evidence type="ECO:0000256" key="7">
    <source>
        <dbReference type="PROSITE-ProRule" id="PRU00289"/>
    </source>
</evidence>
<evidence type="ECO:0000256" key="3">
    <source>
        <dbReference type="ARBA" id="ARBA00022741"/>
    </source>
</evidence>
<evidence type="ECO:0000256" key="8">
    <source>
        <dbReference type="SAM" id="MobiDB-lite"/>
    </source>
</evidence>
<dbReference type="GO" id="GO:0016020">
    <property type="term" value="C:membrane"/>
    <property type="evidence" value="ECO:0007669"/>
    <property type="project" value="UniProtKB-SubCell"/>
</dbReference>
<sequence>MARKKARPSWVREVRLDLLALFTIAVGVVALSGSWGAVGRALRFVFRTLAGAWGFVLPLFLIGTGLFVLVYRRRPHLLHPRLVGGLLLFLALLLFSHLEILRDLREEGGLQLAILATTWKRLLLDAQGVPVAIGGGMVGAALATLFVYLFGGVGAYLMNGLLFLGGFLLLLGTSLRKIWSSLRDGAARAGAFFKRLGQGVSVRLGGAARLLRAGLRRGGEPREGSAGAEDEELFGEGPDSFGRRPLRGTVPPAAEGVYFGRAGDESFVPGSPEGEPGGGSHSAASPGPFGGEDSPSLRPASPGKGSPGGKSVPDGGLGGEPREKGEAAPGVLRRIREGFSWSPRRMGDLPPSDVPSGAAADGVRGFPSLSDKEGDVPQAPKPLPEGGAGVGASVAAGAESSLSSSAPRGGKRAASFSDASLVEGEELELPLVFPEDPVPLRYRLPPLSLLERPAPRASRRKERPEAKAEKLLRTLESFGVQVRLVGILEGPTVTRFELQPEAGVKVSRVLSLADDIALALAARDIRIEAPVPGKPVIGVEVPNDEVQVVSLREVLESRIFQDSSSPLTLALGKSISGEVVVADLAAMPHLLIAGATGSGKSVSLNAMILSILYKARPDEVKFLLVDPKMVELSVYNGIPHLLAPVVTDAKKASLLLRRVVEEMERRYEAFAEVGARDLDRYNALVMRGAVRGEPKPKVVVVIDELADLMMVAPAEVEASIARLAQKARAAGIHLIVATQRPSVDVITGLIKANIPSRIAFAVSSHVDSRTILDMGGAEKLVGRGDMLFLPVGASKPLRLQGCYVSDREVEEVVRFVRAQLTPVYDESLRSVEEGADEPEVEDELFEPAVRLVLETKQASVSLLQRRFAIGYSRAARLIDIMERKGIVGPYEGSRPRKVLVDDYDFGRRSSRGKAPTEGEEISFGP</sequence>
<dbReference type="InterPro" id="IPR036388">
    <property type="entry name" value="WH-like_DNA-bd_sf"/>
</dbReference>
<dbReference type="SMART" id="SM00843">
    <property type="entry name" value="Ftsk_gamma"/>
    <property type="match status" value="1"/>
</dbReference>
<dbReference type="InterPro" id="IPR018541">
    <property type="entry name" value="Ftsk_gamma"/>
</dbReference>
<keyword evidence="5 7" id="KW-0067">ATP-binding</keyword>
<evidence type="ECO:0000256" key="1">
    <source>
        <dbReference type="ARBA" id="ARBA00004141"/>
    </source>
</evidence>
<dbReference type="GO" id="GO:0007059">
    <property type="term" value="P:chromosome segregation"/>
    <property type="evidence" value="ECO:0007669"/>
    <property type="project" value="UniProtKB-KW"/>
</dbReference>
<keyword evidence="6" id="KW-0238">DNA-binding</keyword>
<dbReference type="SMART" id="SM00382">
    <property type="entry name" value="AAA"/>
    <property type="match status" value="1"/>
</dbReference>
<comment type="subcellular location">
    <subcellularLocation>
        <location evidence="1">Membrane</location>
        <topology evidence="1">Multi-pass membrane protein</topology>
    </subcellularLocation>
</comment>
<dbReference type="InterPro" id="IPR003593">
    <property type="entry name" value="AAA+_ATPase"/>
</dbReference>
<evidence type="ECO:0000256" key="2">
    <source>
        <dbReference type="ARBA" id="ARBA00006474"/>
    </source>
</evidence>
<dbReference type="InterPro" id="IPR050206">
    <property type="entry name" value="FtsK/SpoIIIE/SftA"/>
</dbReference>
<feature type="compositionally biased region" description="Low complexity" evidence="8">
    <location>
        <begin position="301"/>
        <end position="314"/>
    </location>
</feature>
<comment type="caution">
    <text evidence="11">The sequence shown here is derived from an EMBL/GenBank/DDBJ whole genome shotgun (WGS) entry which is preliminary data.</text>
</comment>
<feature type="binding site" evidence="7">
    <location>
        <begin position="594"/>
        <end position="601"/>
    </location>
    <ligand>
        <name>ATP</name>
        <dbReference type="ChEBI" id="CHEBI:30616"/>
    </ligand>
</feature>
<keyword evidence="11" id="KW-0132">Cell division</keyword>
<dbReference type="Pfam" id="PF01580">
    <property type="entry name" value="FtsK_SpoIIIE"/>
    <property type="match status" value="1"/>
</dbReference>
<evidence type="ECO:0000259" key="10">
    <source>
        <dbReference type="PROSITE" id="PS50901"/>
    </source>
</evidence>
<evidence type="ECO:0000313" key="11">
    <source>
        <dbReference type="EMBL" id="PTQ52562.1"/>
    </source>
</evidence>
<keyword evidence="9" id="KW-0472">Membrane</keyword>
<keyword evidence="4" id="KW-0159">Chromosome partition</keyword>
<evidence type="ECO:0000256" key="6">
    <source>
        <dbReference type="ARBA" id="ARBA00023125"/>
    </source>
</evidence>
<proteinExistence type="inferred from homology"/>
<feature type="region of interest" description="Disordered" evidence="8">
    <location>
        <begin position="216"/>
        <end position="395"/>
    </location>
</feature>
<dbReference type="Gene3D" id="3.40.50.300">
    <property type="entry name" value="P-loop containing nucleotide triphosphate hydrolases"/>
    <property type="match status" value="1"/>
</dbReference>
<keyword evidence="11" id="KW-0131">Cell cycle</keyword>
<dbReference type="Pfam" id="PF17854">
    <property type="entry name" value="FtsK_alpha"/>
    <property type="match status" value="1"/>
</dbReference>
<organism evidence="11 12">
    <name type="scientific">Brockia lithotrophica</name>
    <dbReference type="NCBI Taxonomy" id="933949"/>
    <lineage>
        <taxon>Bacteria</taxon>
        <taxon>Bacillati</taxon>
        <taxon>Bacillota</taxon>
        <taxon>Bacilli</taxon>
        <taxon>Bacillales</taxon>
        <taxon>Bacillales Family X. Incertae Sedis</taxon>
        <taxon>Brockia</taxon>
    </lineage>
</organism>
<feature type="transmembrane region" description="Helical" evidence="9">
    <location>
        <begin position="129"/>
        <end position="149"/>
    </location>
</feature>
<dbReference type="GO" id="GO:0051301">
    <property type="term" value="P:cell division"/>
    <property type="evidence" value="ECO:0007669"/>
    <property type="project" value="UniProtKB-KW"/>
</dbReference>
<dbReference type="InterPro" id="IPR027417">
    <property type="entry name" value="P-loop_NTPase"/>
</dbReference>
<dbReference type="Gene3D" id="1.10.10.10">
    <property type="entry name" value="Winged helix-like DNA-binding domain superfamily/Winged helix DNA-binding domain"/>
    <property type="match status" value="1"/>
</dbReference>
<dbReference type="InterPro" id="IPR002543">
    <property type="entry name" value="FtsK_dom"/>
</dbReference>
<dbReference type="PROSITE" id="PS50901">
    <property type="entry name" value="FTSK"/>
    <property type="match status" value="1"/>
</dbReference>
<dbReference type="GO" id="GO:0005524">
    <property type="term" value="F:ATP binding"/>
    <property type="evidence" value="ECO:0007669"/>
    <property type="project" value="UniProtKB-UniRule"/>
</dbReference>
<comment type="similarity">
    <text evidence="2">Belongs to the FtsK/SpoIIIE/SftA family.</text>
</comment>
<protein>
    <submittedName>
        <fullName evidence="11">Cell division protein FtsK</fullName>
    </submittedName>
</protein>
<feature type="transmembrane region" description="Helical" evidence="9">
    <location>
        <begin position="82"/>
        <end position="100"/>
    </location>
</feature>
<feature type="transmembrane region" description="Helical" evidence="9">
    <location>
        <begin position="156"/>
        <end position="175"/>
    </location>
</feature>
<keyword evidence="9" id="KW-1133">Transmembrane helix</keyword>
<dbReference type="Gene3D" id="3.30.980.40">
    <property type="match status" value="1"/>
</dbReference>
<dbReference type="GO" id="GO:0003677">
    <property type="term" value="F:DNA binding"/>
    <property type="evidence" value="ECO:0007669"/>
    <property type="project" value="UniProtKB-KW"/>
</dbReference>
<feature type="transmembrane region" description="Helical" evidence="9">
    <location>
        <begin position="52"/>
        <end position="70"/>
    </location>
</feature>
<gene>
    <name evidence="11" type="ORF">BLITH_0741</name>
</gene>
<dbReference type="CDD" id="cd01127">
    <property type="entry name" value="TrwB_TraG_TraD_VirD4"/>
    <property type="match status" value="1"/>
</dbReference>
<evidence type="ECO:0000256" key="5">
    <source>
        <dbReference type="ARBA" id="ARBA00022840"/>
    </source>
</evidence>
<feature type="domain" description="FtsK" evidence="10">
    <location>
        <begin position="577"/>
        <end position="769"/>
    </location>
</feature>
<keyword evidence="3 7" id="KW-0547">Nucleotide-binding</keyword>
<name>A0A2T5G8N3_9BACL</name>
<keyword evidence="9" id="KW-0812">Transmembrane</keyword>
<dbReference type="PANTHER" id="PTHR22683">
    <property type="entry name" value="SPORULATION PROTEIN RELATED"/>
    <property type="match status" value="1"/>
</dbReference>
<dbReference type="Proteomes" id="UP000244016">
    <property type="component" value="Unassembled WGS sequence"/>
</dbReference>
<accession>A0A2T5G8N3</accession>
<dbReference type="InterPro" id="IPR041027">
    <property type="entry name" value="FtsK_alpha"/>
</dbReference>
<evidence type="ECO:0000313" key="12">
    <source>
        <dbReference type="Proteomes" id="UP000244016"/>
    </source>
</evidence>
<dbReference type="EMBL" id="PEBW01000002">
    <property type="protein sequence ID" value="PTQ52562.1"/>
    <property type="molecule type" value="Genomic_DNA"/>
</dbReference>
<reference evidence="11 12" key="1">
    <citation type="submission" date="2017-08" db="EMBL/GenBank/DDBJ databases">
        <title>Burning lignite coal seam in the remote Altai Mountains harbors a hydrogen-driven thermophilic microbial community.</title>
        <authorList>
            <person name="Kadnikov V.V."/>
            <person name="Mardanov A.V."/>
            <person name="Ivasenko D."/>
            <person name="Beletsky A.V."/>
            <person name="Karnachuk O.V."/>
            <person name="Ravin N.V."/>
        </authorList>
    </citation>
    <scope>NUCLEOTIDE SEQUENCE [LARGE SCALE GENOMIC DNA]</scope>
    <source>
        <strain evidence="11">AL31</strain>
    </source>
</reference>
<feature type="region of interest" description="Disordered" evidence="8">
    <location>
        <begin position="906"/>
        <end position="925"/>
    </location>
</feature>
<dbReference type="Pfam" id="PF09397">
    <property type="entry name" value="FtsK_gamma"/>
    <property type="match status" value="1"/>
</dbReference>
<dbReference type="SUPFAM" id="SSF46785">
    <property type="entry name" value="Winged helix' DNA-binding domain"/>
    <property type="match status" value="1"/>
</dbReference>
<dbReference type="PANTHER" id="PTHR22683:SF41">
    <property type="entry name" value="DNA TRANSLOCASE FTSK"/>
    <property type="match status" value="1"/>
</dbReference>
<dbReference type="AlphaFoldDB" id="A0A2T5G8N3"/>
<evidence type="ECO:0000256" key="9">
    <source>
        <dbReference type="SAM" id="Phobius"/>
    </source>
</evidence>